<keyword evidence="3" id="KW-1185">Reference proteome</keyword>
<evidence type="ECO:0000313" key="2">
    <source>
        <dbReference type="EMBL" id="KAK8123725.1"/>
    </source>
</evidence>
<dbReference type="Proteomes" id="UP001392437">
    <property type="component" value="Unassembled WGS sequence"/>
</dbReference>
<protein>
    <recommendedName>
        <fullName evidence="1">F-box domain-containing protein</fullName>
    </recommendedName>
</protein>
<reference evidence="2 3" key="1">
    <citation type="submission" date="2023-01" db="EMBL/GenBank/DDBJ databases">
        <title>Analysis of 21 Apiospora genomes using comparative genomics revels a genus with tremendous synthesis potential of carbohydrate active enzymes and secondary metabolites.</title>
        <authorList>
            <person name="Sorensen T."/>
        </authorList>
    </citation>
    <scope>NUCLEOTIDE SEQUENCE [LARGE SCALE GENOMIC DNA]</scope>
    <source>
        <strain evidence="2 3">CBS 117206</strain>
    </source>
</reference>
<name>A0AAW0R427_9PEZI</name>
<accession>A0AAW0R427</accession>
<gene>
    <name evidence="2" type="ORF">PG999_003643</name>
</gene>
<dbReference type="InterPro" id="IPR001810">
    <property type="entry name" value="F-box_dom"/>
</dbReference>
<dbReference type="PROSITE" id="PS50181">
    <property type="entry name" value="FBOX"/>
    <property type="match status" value="1"/>
</dbReference>
<dbReference type="PANTHER" id="PTHR42057">
    <property type="entry name" value="F-BOX DOMAIN PROTEIN (AFU_ORTHOLOGUE AFUA_4G00200)"/>
    <property type="match status" value="1"/>
</dbReference>
<feature type="domain" description="F-box" evidence="1">
    <location>
        <begin position="1"/>
        <end position="43"/>
    </location>
</feature>
<dbReference type="PANTHER" id="PTHR42057:SF2">
    <property type="entry name" value="F-BOX DOMAIN PROTEIN (AFU_ORTHOLOGUE AFUA_4G00200)-RELATED"/>
    <property type="match status" value="1"/>
</dbReference>
<proteinExistence type="predicted"/>
<organism evidence="2 3">
    <name type="scientific">Apiospora kogelbergensis</name>
    <dbReference type="NCBI Taxonomy" id="1337665"/>
    <lineage>
        <taxon>Eukaryota</taxon>
        <taxon>Fungi</taxon>
        <taxon>Dikarya</taxon>
        <taxon>Ascomycota</taxon>
        <taxon>Pezizomycotina</taxon>
        <taxon>Sordariomycetes</taxon>
        <taxon>Xylariomycetidae</taxon>
        <taxon>Amphisphaeriales</taxon>
        <taxon>Apiosporaceae</taxon>
        <taxon>Apiospora</taxon>
    </lineage>
</organism>
<sequence length="563" mass="63243">MAQLPNEIYRQILCPLDLDTLRACRLAGRSIHQAATELLFRRISLRIEPITLSNPSGAWDSALDLDQDQVDEDAKSRSRSHNSFIQIAKAPHLRPWVREVTIDTKRAALPWAHGPSRVPQPFLFALPYLQVFTGLKVLKVVLSRPLSAGLDEPDLNGFGGGGYIPVHKTEPFARLVLDTCLRCLAGQWSGERQVRLQHKQLGLLNSHQLSTQWPPLLAAGSSPGEPRMEATTLAISNLPVSMQLVMPELILACQENLTNLQLQFPSGRWDTFHNLPRQAGDRFDYFQNQLPRAWIPTPIAQNLRVLSLYYENYWGWAPKFDFRTINPGVGLPNLRVLSLGCYVFSHEWQVDWIASLGRRSQQQNDGRGEGRGVGLEALYLKDCPIMWEARVHSALDESTTDYPTASGSGVVSISNAGYPTDESLELPGGDGHSLSNLIEVSFPLRWSGVLNRWAETMASSSGSLEVFVMGSGPWGRVNYRSWQRLPSYSPGLLQYVHFDIGLDPEPFIDGDNRRRMMMEDNGFEAYTAAKKADSDAYNSLVDTIEMRLRRFNKVPNVGKWLTY</sequence>
<comment type="caution">
    <text evidence="2">The sequence shown here is derived from an EMBL/GenBank/DDBJ whole genome shotgun (WGS) entry which is preliminary data.</text>
</comment>
<dbReference type="EMBL" id="JAQQWP010000003">
    <property type="protein sequence ID" value="KAK8123725.1"/>
    <property type="molecule type" value="Genomic_DNA"/>
</dbReference>
<evidence type="ECO:0000313" key="3">
    <source>
        <dbReference type="Proteomes" id="UP001392437"/>
    </source>
</evidence>
<evidence type="ECO:0000259" key="1">
    <source>
        <dbReference type="PROSITE" id="PS50181"/>
    </source>
</evidence>
<dbReference type="AlphaFoldDB" id="A0AAW0R427"/>